<keyword evidence="3" id="KW-1185">Reference proteome</keyword>
<evidence type="ECO:0000256" key="1">
    <source>
        <dbReference type="SAM" id="MobiDB-lite"/>
    </source>
</evidence>
<feature type="region of interest" description="Disordered" evidence="1">
    <location>
        <begin position="112"/>
        <end position="136"/>
    </location>
</feature>
<sequence>MAWPEEQVPQIDTPRESLALRERSDHPNMGEKEIMCAEMLLSLREPAHVESTTQNNNIIETATTILHTIPNQATPNTSPIKQIPTSPARHNNSVFHHQHLVLQGVPPIPFKSRRRMKRNTNPCPEHRRKHQRCPETCPSRLKGCKEVFAMADGAHDGMESESAPSSPVKAETDSYHSSSSEQPAPLPLQSM</sequence>
<feature type="compositionally biased region" description="Basic and acidic residues" evidence="1">
    <location>
        <begin position="13"/>
        <end position="30"/>
    </location>
</feature>
<reference evidence="2 3" key="1">
    <citation type="journal article" date="2018" name="Genome Biol. Evol.">
        <title>Multiple Roots of Fruiting Body Formation in Amoebozoa.</title>
        <authorList>
            <person name="Hillmann F."/>
            <person name="Forbes G."/>
            <person name="Novohradska S."/>
            <person name="Ferling I."/>
            <person name="Riege K."/>
            <person name="Groth M."/>
            <person name="Westermann M."/>
            <person name="Marz M."/>
            <person name="Spaller T."/>
            <person name="Winckler T."/>
            <person name="Schaap P."/>
            <person name="Glockner G."/>
        </authorList>
    </citation>
    <scope>NUCLEOTIDE SEQUENCE [LARGE SCALE GENOMIC DNA]</scope>
    <source>
        <strain evidence="2 3">Jena</strain>
    </source>
</reference>
<feature type="region of interest" description="Disordered" evidence="1">
    <location>
        <begin position="155"/>
        <end position="191"/>
    </location>
</feature>
<dbReference type="AlphaFoldDB" id="A0A2P6NAX9"/>
<dbReference type="EMBL" id="MDYQ01000130">
    <property type="protein sequence ID" value="PRP81093.1"/>
    <property type="molecule type" value="Genomic_DNA"/>
</dbReference>
<dbReference type="InParanoid" id="A0A2P6NAX9"/>
<gene>
    <name evidence="2" type="ORF">PROFUN_11207</name>
</gene>
<name>A0A2P6NAX9_9EUKA</name>
<evidence type="ECO:0000313" key="3">
    <source>
        <dbReference type="Proteomes" id="UP000241769"/>
    </source>
</evidence>
<accession>A0A2P6NAX9</accession>
<feature type="region of interest" description="Disordered" evidence="1">
    <location>
        <begin position="1"/>
        <end position="30"/>
    </location>
</feature>
<evidence type="ECO:0000313" key="2">
    <source>
        <dbReference type="EMBL" id="PRP81093.1"/>
    </source>
</evidence>
<proteinExistence type="predicted"/>
<comment type="caution">
    <text evidence="2">The sequence shown here is derived from an EMBL/GenBank/DDBJ whole genome shotgun (WGS) entry which is preliminary data.</text>
</comment>
<protein>
    <submittedName>
        <fullName evidence="2">Uncharacterized protein</fullName>
    </submittedName>
</protein>
<organism evidence="2 3">
    <name type="scientific">Planoprotostelium fungivorum</name>
    <dbReference type="NCBI Taxonomy" id="1890364"/>
    <lineage>
        <taxon>Eukaryota</taxon>
        <taxon>Amoebozoa</taxon>
        <taxon>Evosea</taxon>
        <taxon>Variosea</taxon>
        <taxon>Cavosteliida</taxon>
        <taxon>Cavosteliaceae</taxon>
        <taxon>Planoprotostelium</taxon>
    </lineage>
</organism>
<dbReference type="Proteomes" id="UP000241769">
    <property type="component" value="Unassembled WGS sequence"/>
</dbReference>